<reference evidence="11" key="1">
    <citation type="submission" date="2020-08" db="EMBL/GenBank/DDBJ databases">
        <authorList>
            <person name="Cejkova D."/>
            <person name="Kubasova T."/>
            <person name="Jahodarova E."/>
            <person name="Rychlik I."/>
        </authorList>
    </citation>
    <scope>NUCLEOTIDE SEQUENCE</scope>
    <source>
        <strain evidence="11">An836</strain>
    </source>
</reference>
<dbReference type="RefSeq" id="WP_204467169.1">
    <property type="nucleotide sequence ID" value="NZ_JACLYU010000001.1"/>
</dbReference>
<evidence type="ECO:0000313" key="12">
    <source>
        <dbReference type="Proteomes" id="UP000718821"/>
    </source>
</evidence>
<protein>
    <submittedName>
        <fullName evidence="11">SDR family oxidoreductase</fullName>
    </submittedName>
</protein>
<evidence type="ECO:0000256" key="8">
    <source>
        <dbReference type="ARBA" id="ARBA00023136"/>
    </source>
</evidence>
<dbReference type="AlphaFoldDB" id="A0A938WUC8"/>
<dbReference type="GO" id="GO:0016020">
    <property type="term" value="C:membrane"/>
    <property type="evidence" value="ECO:0007669"/>
    <property type="project" value="UniProtKB-SubCell"/>
</dbReference>
<evidence type="ECO:0000256" key="5">
    <source>
        <dbReference type="ARBA" id="ARBA00022989"/>
    </source>
</evidence>
<organism evidence="11 12">
    <name type="scientific">Bifidobacterium pullorum subsp. saeculare</name>
    <dbReference type="NCBI Taxonomy" id="78257"/>
    <lineage>
        <taxon>Bacteria</taxon>
        <taxon>Bacillati</taxon>
        <taxon>Actinomycetota</taxon>
        <taxon>Actinomycetes</taxon>
        <taxon>Bifidobacteriales</taxon>
        <taxon>Bifidobacteriaceae</taxon>
        <taxon>Bifidobacterium</taxon>
    </lineage>
</organism>
<proteinExistence type="inferred from homology"/>
<dbReference type="GO" id="GO:0016616">
    <property type="term" value="F:oxidoreductase activity, acting on the CH-OH group of donors, NAD or NADP as acceptor"/>
    <property type="evidence" value="ECO:0007669"/>
    <property type="project" value="TreeGrafter"/>
</dbReference>
<dbReference type="PANTHER" id="PTHR24322">
    <property type="entry name" value="PKSB"/>
    <property type="match status" value="1"/>
</dbReference>
<dbReference type="Pfam" id="PF00106">
    <property type="entry name" value="adh_short"/>
    <property type="match status" value="1"/>
</dbReference>
<evidence type="ECO:0000256" key="7">
    <source>
        <dbReference type="ARBA" id="ARBA00023098"/>
    </source>
</evidence>
<dbReference type="PRINTS" id="PR00081">
    <property type="entry name" value="GDHRDH"/>
</dbReference>
<evidence type="ECO:0000256" key="4">
    <source>
        <dbReference type="ARBA" id="ARBA00022857"/>
    </source>
</evidence>
<dbReference type="SUPFAM" id="SSF51735">
    <property type="entry name" value="NAD(P)-binding Rossmann-fold domains"/>
    <property type="match status" value="1"/>
</dbReference>
<feature type="domain" description="Ketoreductase" evidence="10">
    <location>
        <begin position="14"/>
        <end position="204"/>
    </location>
</feature>
<keyword evidence="8" id="KW-0472">Membrane</keyword>
<reference evidence="11" key="2">
    <citation type="journal article" date="2021" name="Sci. Rep.">
        <title>The distribution of antibiotic resistance genes in chicken gut microbiota commensals.</title>
        <authorList>
            <person name="Juricova H."/>
            <person name="Matiasovicova J."/>
            <person name="Kubasova T."/>
            <person name="Cejkova D."/>
            <person name="Rychlik I."/>
        </authorList>
    </citation>
    <scope>NUCLEOTIDE SEQUENCE</scope>
    <source>
        <strain evidence="11">An836</strain>
    </source>
</reference>
<accession>A0A938WUC8</accession>
<dbReference type="InterPro" id="IPR057326">
    <property type="entry name" value="KR_dom"/>
</dbReference>
<dbReference type="PROSITE" id="PS00061">
    <property type="entry name" value="ADH_SHORT"/>
    <property type="match status" value="1"/>
</dbReference>
<dbReference type="PANTHER" id="PTHR24322:SF736">
    <property type="entry name" value="RETINOL DEHYDROGENASE 10"/>
    <property type="match status" value="1"/>
</dbReference>
<keyword evidence="12" id="KW-1185">Reference proteome</keyword>
<evidence type="ECO:0000256" key="3">
    <source>
        <dbReference type="ARBA" id="ARBA00022692"/>
    </source>
</evidence>
<dbReference type="FunFam" id="3.40.50.720:FF:000131">
    <property type="entry name" value="Short-chain dehydrogenase/reductase 3"/>
    <property type="match status" value="1"/>
</dbReference>
<evidence type="ECO:0000313" key="11">
    <source>
        <dbReference type="EMBL" id="MBM6698890.1"/>
    </source>
</evidence>
<dbReference type="Proteomes" id="UP000718821">
    <property type="component" value="Unassembled WGS sequence"/>
</dbReference>
<evidence type="ECO:0000259" key="10">
    <source>
        <dbReference type="SMART" id="SM00822"/>
    </source>
</evidence>
<sequence>MHTQQRTHRYFEGASVVVTGAGSGIGRLMALRVAREGGRVAVWDIDGQAAQTTVDMAEQEARQALGPAAQGAPRAIALTVDVTDPAAVREAAGRTLAALGKVNVLINNAGIVSGAPFEELTERQIRRTFEVNALSLYWTTKAFLPELRRRRRAAIVTVASAAGIVAVAGQTDYAASKFAAVGFTNALRSELKKAGSTIRTLLVCPYYIDTGMFEGVTTRFPLLLPILKEEAVADRIVEAVAKGRERLIMPPFAAVAGLVAALPPKVADPIYSLFGLNEGMDHFTGRRDAR</sequence>
<dbReference type="CDD" id="cd05339">
    <property type="entry name" value="17beta-HSDXI-like_SDR_c"/>
    <property type="match status" value="1"/>
</dbReference>
<dbReference type="SMART" id="SM00822">
    <property type="entry name" value="PKS_KR"/>
    <property type="match status" value="1"/>
</dbReference>
<keyword evidence="5" id="KW-1133">Transmembrane helix</keyword>
<dbReference type="InterPro" id="IPR036291">
    <property type="entry name" value="NAD(P)-bd_dom_sf"/>
</dbReference>
<comment type="caution">
    <text evidence="11">The sequence shown here is derived from an EMBL/GenBank/DDBJ whole genome shotgun (WGS) entry which is preliminary data.</text>
</comment>
<dbReference type="Gene3D" id="3.40.50.720">
    <property type="entry name" value="NAD(P)-binding Rossmann-like Domain"/>
    <property type="match status" value="1"/>
</dbReference>
<dbReference type="GO" id="GO:0042445">
    <property type="term" value="P:hormone metabolic process"/>
    <property type="evidence" value="ECO:0007669"/>
    <property type="project" value="UniProtKB-ARBA"/>
</dbReference>
<name>A0A938WUC8_9BIFI</name>
<comment type="similarity">
    <text evidence="2 9">Belongs to the short-chain dehydrogenases/reductases (SDR) family.</text>
</comment>
<evidence type="ECO:0000256" key="9">
    <source>
        <dbReference type="RuleBase" id="RU000363"/>
    </source>
</evidence>
<evidence type="ECO:0000256" key="6">
    <source>
        <dbReference type="ARBA" id="ARBA00023002"/>
    </source>
</evidence>
<keyword evidence="4" id="KW-0521">NADP</keyword>
<dbReference type="GO" id="GO:0006066">
    <property type="term" value="P:alcohol metabolic process"/>
    <property type="evidence" value="ECO:0007669"/>
    <property type="project" value="UniProtKB-ARBA"/>
</dbReference>
<keyword evidence="7" id="KW-0443">Lipid metabolism</keyword>
<comment type="subcellular location">
    <subcellularLocation>
        <location evidence="1">Membrane</location>
        <topology evidence="1">Multi-pass membrane protein</topology>
    </subcellularLocation>
</comment>
<dbReference type="GO" id="GO:0006720">
    <property type="term" value="P:isoprenoid metabolic process"/>
    <property type="evidence" value="ECO:0007669"/>
    <property type="project" value="UniProtKB-ARBA"/>
</dbReference>
<evidence type="ECO:0000256" key="2">
    <source>
        <dbReference type="ARBA" id="ARBA00006484"/>
    </source>
</evidence>
<evidence type="ECO:0000256" key="1">
    <source>
        <dbReference type="ARBA" id="ARBA00004141"/>
    </source>
</evidence>
<dbReference type="PRINTS" id="PR00080">
    <property type="entry name" value="SDRFAMILY"/>
</dbReference>
<keyword evidence="6" id="KW-0560">Oxidoreductase</keyword>
<gene>
    <name evidence="11" type="ORF">H7U32_00810</name>
</gene>
<dbReference type="InterPro" id="IPR020904">
    <property type="entry name" value="Sc_DH/Rdtase_CS"/>
</dbReference>
<dbReference type="InterPro" id="IPR002347">
    <property type="entry name" value="SDR_fam"/>
</dbReference>
<keyword evidence="3" id="KW-0812">Transmembrane</keyword>
<dbReference type="EMBL" id="JACLYU010000001">
    <property type="protein sequence ID" value="MBM6698890.1"/>
    <property type="molecule type" value="Genomic_DNA"/>
</dbReference>